<dbReference type="AlphaFoldDB" id="A0A3A6P8A4"/>
<accession>A0A3A6P8A4</accession>
<sequence length="134" mass="14962">MESKNAPTLDQFQQQVSELLLRHRSLLDVLSKLGQSGASVNRAVTKAVTDCGCIELNARKQQYSDELNLQDAKETLESHLAGSLCEHCNEVLKNELGRNLFYMTALCNLLQIQLDEVVADEYDKCSTLGLFNLT</sequence>
<keyword evidence="2" id="KW-1185">Reference proteome</keyword>
<comment type="caution">
    <text evidence="1">The sequence shown here is derived from an EMBL/GenBank/DDBJ whole genome shotgun (WGS) entry which is preliminary data.</text>
</comment>
<dbReference type="OrthoDB" id="2988649at2"/>
<evidence type="ECO:0000313" key="1">
    <source>
        <dbReference type="EMBL" id="RJX36702.1"/>
    </source>
</evidence>
<dbReference type="RefSeq" id="WP_120114523.1">
    <property type="nucleotide sequence ID" value="NZ_QXQB01000010.1"/>
</dbReference>
<organism evidence="1 2">
    <name type="scientific">Paenibacillus pinisoli</name>
    <dbReference type="NCBI Taxonomy" id="1276110"/>
    <lineage>
        <taxon>Bacteria</taxon>
        <taxon>Bacillati</taxon>
        <taxon>Bacillota</taxon>
        <taxon>Bacilli</taxon>
        <taxon>Bacillales</taxon>
        <taxon>Paenibacillaceae</taxon>
        <taxon>Paenibacillus</taxon>
    </lineage>
</organism>
<gene>
    <name evidence="1" type="ORF">D3P09_26955</name>
</gene>
<protein>
    <submittedName>
        <fullName evidence="1">DUF1573 domain-containing protein</fullName>
    </submittedName>
</protein>
<dbReference type="Proteomes" id="UP000267798">
    <property type="component" value="Unassembled WGS sequence"/>
</dbReference>
<proteinExistence type="predicted"/>
<name>A0A3A6P8A4_9BACL</name>
<evidence type="ECO:0000313" key="2">
    <source>
        <dbReference type="Proteomes" id="UP000267798"/>
    </source>
</evidence>
<dbReference type="EMBL" id="QXQB01000010">
    <property type="protein sequence ID" value="RJX36702.1"/>
    <property type="molecule type" value="Genomic_DNA"/>
</dbReference>
<reference evidence="1 2" key="1">
    <citation type="submission" date="2018-09" db="EMBL/GenBank/DDBJ databases">
        <title>Paenibacillus aracenensis nov. sp. isolated from a cave in southern Spain.</title>
        <authorList>
            <person name="Jurado V."/>
            <person name="Gutierrez-Patricio S."/>
            <person name="Gonzalez-Pimentel J.L."/>
            <person name="Miller A.Z."/>
            <person name="Laiz L."/>
            <person name="Saiz-Jimenez C."/>
        </authorList>
    </citation>
    <scope>NUCLEOTIDE SEQUENCE [LARGE SCALE GENOMIC DNA]</scope>
    <source>
        <strain evidence="1 2">JCM 19203</strain>
    </source>
</reference>